<dbReference type="EMBL" id="DS268407">
    <property type="protein sequence ID" value="EFO82731.1"/>
    <property type="molecule type" value="Genomic_DNA"/>
</dbReference>
<accession>E3LE85</accession>
<dbReference type="AlphaFoldDB" id="E3LE85"/>
<name>E3LE85_CAERE</name>
<proteinExistence type="predicted"/>
<dbReference type="OMA" id="CFTELAV"/>
<organism evidence="2">
    <name type="scientific">Caenorhabditis remanei</name>
    <name type="common">Caenorhabditis vulgaris</name>
    <dbReference type="NCBI Taxonomy" id="31234"/>
    <lineage>
        <taxon>Eukaryota</taxon>
        <taxon>Metazoa</taxon>
        <taxon>Ecdysozoa</taxon>
        <taxon>Nematoda</taxon>
        <taxon>Chromadorea</taxon>
        <taxon>Rhabditida</taxon>
        <taxon>Rhabditina</taxon>
        <taxon>Rhabditomorpha</taxon>
        <taxon>Rhabditoidea</taxon>
        <taxon>Rhabditidae</taxon>
        <taxon>Peloderinae</taxon>
        <taxon>Caenorhabditis</taxon>
    </lineage>
</organism>
<dbReference type="Proteomes" id="UP000008281">
    <property type="component" value="Unassembled WGS sequence"/>
</dbReference>
<dbReference type="HOGENOM" id="CLU_1031488_0_0_1"/>
<gene>
    <name evidence="1" type="ORF">CRE_00773</name>
</gene>
<sequence length="270" mass="31400">MGTPQLLKAYQFLLFLALLIVNVTRPFVSYFFRSVKPIPRICSCTENCVNAVSRVDISRTALIHQFQNYFVLSLQLCFDVLNFAMTFLIIWSAIKSTAKDEKVNVSWMVALKFLNVFVCCFTELAVELDFLFSPGVFVTYNIIAFNFHFVVEFFIMLFVVNYLLKFLEKQRILNILPEVMKPGPQHEWIFLAPPAGQEIVYYDLAPVSQSKSAKVVQPVPKDARSESLRVLDQFVVEMFHWISCFEIFNARHQLKTFRPGMRLEDYQDLI</sequence>
<keyword evidence="2" id="KW-1185">Reference proteome</keyword>
<dbReference type="eggNOG" id="ENOG502TJ8V">
    <property type="taxonomic scope" value="Eukaryota"/>
</dbReference>
<protein>
    <submittedName>
        <fullName evidence="1">Uncharacterized protein</fullName>
    </submittedName>
</protein>
<evidence type="ECO:0000313" key="2">
    <source>
        <dbReference type="Proteomes" id="UP000008281"/>
    </source>
</evidence>
<evidence type="ECO:0000313" key="1">
    <source>
        <dbReference type="EMBL" id="EFO82731.1"/>
    </source>
</evidence>
<reference evidence="1" key="1">
    <citation type="submission" date="2007-07" db="EMBL/GenBank/DDBJ databases">
        <title>PCAP assembly of the Caenorhabditis remanei genome.</title>
        <authorList>
            <consortium name="The Caenorhabditis remanei Sequencing Consortium"/>
            <person name="Wilson R.K."/>
        </authorList>
    </citation>
    <scope>NUCLEOTIDE SEQUENCE [LARGE SCALE GENOMIC DNA]</scope>
    <source>
        <strain evidence="1">PB4641</strain>
    </source>
</reference>